<dbReference type="Proteomes" id="UP001156856">
    <property type="component" value="Unassembled WGS sequence"/>
</dbReference>
<dbReference type="RefSeq" id="WP_147024862.1">
    <property type="nucleotide sequence ID" value="NZ_BJZU01000017.1"/>
</dbReference>
<gene>
    <name evidence="3" type="ORF">GCM10007888_57770</name>
    <name evidence="2" type="ORF">MOX02_11720</name>
</gene>
<dbReference type="AlphaFoldDB" id="A0A512IZJ5"/>
<organism evidence="2 4">
    <name type="scientific">Methylobacterium oxalidis</name>
    <dbReference type="NCBI Taxonomy" id="944322"/>
    <lineage>
        <taxon>Bacteria</taxon>
        <taxon>Pseudomonadati</taxon>
        <taxon>Pseudomonadota</taxon>
        <taxon>Alphaproteobacteria</taxon>
        <taxon>Hyphomicrobiales</taxon>
        <taxon>Methylobacteriaceae</taxon>
        <taxon>Methylobacterium</taxon>
    </lineage>
</organism>
<dbReference type="EMBL" id="BJZU01000017">
    <property type="protein sequence ID" value="GEP03134.1"/>
    <property type="molecule type" value="Genomic_DNA"/>
</dbReference>
<protein>
    <submittedName>
        <fullName evidence="2">Uncharacterized protein</fullName>
    </submittedName>
</protein>
<dbReference type="OrthoDB" id="7994361at2"/>
<dbReference type="EMBL" id="BSPK01000112">
    <property type="protein sequence ID" value="GLS67393.1"/>
    <property type="molecule type" value="Genomic_DNA"/>
</dbReference>
<evidence type="ECO:0000313" key="4">
    <source>
        <dbReference type="Proteomes" id="UP000321960"/>
    </source>
</evidence>
<comment type="caution">
    <text evidence="2">The sequence shown here is derived from an EMBL/GenBank/DDBJ whole genome shotgun (WGS) entry which is preliminary data.</text>
</comment>
<sequence length="124" mass="13315">MTRIVLALAAVLIGTGSPLAEEARYFCAEDAKVALTSHDGRGAAPPSLRFDVELSDETMFVKGGYPGIYRCTMADEGKSKTIYCRSPDRKVIFAINTSSLRFSLARLSTEESAAPFVSAGKCVD</sequence>
<reference evidence="5" key="2">
    <citation type="journal article" date="2019" name="Int. J. Syst. Evol. Microbiol.">
        <title>The Global Catalogue of Microorganisms (GCM) 10K type strain sequencing project: providing services to taxonomists for standard genome sequencing and annotation.</title>
        <authorList>
            <consortium name="The Broad Institute Genomics Platform"/>
            <consortium name="The Broad Institute Genome Sequencing Center for Infectious Disease"/>
            <person name="Wu L."/>
            <person name="Ma J."/>
        </authorList>
    </citation>
    <scope>NUCLEOTIDE SEQUENCE [LARGE SCALE GENOMIC DNA]</scope>
    <source>
        <strain evidence="5">NBRC 107715</strain>
    </source>
</reference>
<name>A0A512IZJ5_9HYPH</name>
<evidence type="ECO:0000256" key="1">
    <source>
        <dbReference type="SAM" id="SignalP"/>
    </source>
</evidence>
<reference evidence="3" key="1">
    <citation type="journal article" date="2014" name="Int. J. Syst. Evol. Microbiol.">
        <title>Complete genome of a new Firmicutes species belonging to the dominant human colonic microbiota ('Ruminococcus bicirculans') reveals two chromosomes and a selective capacity to utilize plant glucans.</title>
        <authorList>
            <consortium name="NISC Comparative Sequencing Program"/>
            <person name="Wegmann U."/>
            <person name="Louis P."/>
            <person name="Goesmann A."/>
            <person name="Henrissat B."/>
            <person name="Duncan S.H."/>
            <person name="Flint H.J."/>
        </authorList>
    </citation>
    <scope>NUCLEOTIDE SEQUENCE</scope>
    <source>
        <strain evidence="3">NBRC 107715</strain>
    </source>
</reference>
<feature type="signal peptide" evidence="1">
    <location>
        <begin position="1"/>
        <end position="20"/>
    </location>
</feature>
<evidence type="ECO:0000313" key="5">
    <source>
        <dbReference type="Proteomes" id="UP001156856"/>
    </source>
</evidence>
<feature type="chain" id="PRO_5022136834" evidence="1">
    <location>
        <begin position="21"/>
        <end position="124"/>
    </location>
</feature>
<reference evidence="2 4" key="3">
    <citation type="submission" date="2019-07" db="EMBL/GenBank/DDBJ databases">
        <title>Whole genome shotgun sequence of Methylobacterium oxalidis NBRC 107715.</title>
        <authorList>
            <person name="Hosoyama A."/>
            <person name="Uohara A."/>
            <person name="Ohji S."/>
            <person name="Ichikawa N."/>
        </authorList>
    </citation>
    <scope>NUCLEOTIDE SEQUENCE [LARGE SCALE GENOMIC DNA]</scope>
    <source>
        <strain evidence="2 4">NBRC 107715</strain>
    </source>
</reference>
<accession>A0A512IZJ5</accession>
<evidence type="ECO:0000313" key="2">
    <source>
        <dbReference type="EMBL" id="GEP03134.1"/>
    </source>
</evidence>
<dbReference type="Proteomes" id="UP000321960">
    <property type="component" value="Unassembled WGS sequence"/>
</dbReference>
<evidence type="ECO:0000313" key="3">
    <source>
        <dbReference type="EMBL" id="GLS67393.1"/>
    </source>
</evidence>
<keyword evidence="1" id="KW-0732">Signal</keyword>
<proteinExistence type="predicted"/>
<reference evidence="3" key="4">
    <citation type="submission" date="2023-01" db="EMBL/GenBank/DDBJ databases">
        <title>Draft genome sequence of Methylobacterium oxalidis strain NBRC 107715.</title>
        <authorList>
            <person name="Sun Q."/>
            <person name="Mori K."/>
        </authorList>
    </citation>
    <scope>NUCLEOTIDE SEQUENCE</scope>
    <source>
        <strain evidence="3">NBRC 107715</strain>
    </source>
</reference>
<keyword evidence="5" id="KW-1185">Reference proteome</keyword>